<dbReference type="EMBL" id="JACJIQ010000008">
    <property type="protein sequence ID" value="MBA9077742.1"/>
    <property type="molecule type" value="Genomic_DNA"/>
</dbReference>
<dbReference type="AlphaFoldDB" id="A0A839GFS5"/>
<evidence type="ECO:0008006" key="5">
    <source>
        <dbReference type="Google" id="ProtNLM"/>
    </source>
</evidence>
<keyword evidence="1" id="KW-0812">Transmembrane</keyword>
<dbReference type="Proteomes" id="UP000563094">
    <property type="component" value="Unassembled WGS sequence"/>
</dbReference>
<feature type="signal peptide" evidence="2">
    <location>
        <begin position="1"/>
        <end position="20"/>
    </location>
</feature>
<keyword evidence="4" id="KW-1185">Reference proteome</keyword>
<keyword evidence="1" id="KW-0472">Membrane</keyword>
<dbReference type="PROSITE" id="PS51257">
    <property type="entry name" value="PROKAR_LIPOPROTEIN"/>
    <property type="match status" value="1"/>
</dbReference>
<dbReference type="InterPro" id="IPR008993">
    <property type="entry name" value="TIMP-like_OB-fold"/>
</dbReference>
<organism evidence="3 4">
    <name type="scientific">Rufibacter quisquiliarum</name>
    <dbReference type="NCBI Taxonomy" id="1549639"/>
    <lineage>
        <taxon>Bacteria</taxon>
        <taxon>Pseudomonadati</taxon>
        <taxon>Bacteroidota</taxon>
        <taxon>Cytophagia</taxon>
        <taxon>Cytophagales</taxon>
        <taxon>Hymenobacteraceae</taxon>
        <taxon>Rufibacter</taxon>
    </lineage>
</organism>
<feature type="chain" id="PRO_5032572268" description="Tissue inhibitor of metalloproteinase" evidence="2">
    <location>
        <begin position="21"/>
        <end position="211"/>
    </location>
</feature>
<protein>
    <recommendedName>
        <fullName evidence="5">Tissue inhibitor of metalloproteinase</fullName>
    </recommendedName>
</protein>
<dbReference type="RefSeq" id="WP_182513172.1">
    <property type="nucleotide sequence ID" value="NZ_JACJIQ010000008.1"/>
</dbReference>
<reference evidence="3 4" key="1">
    <citation type="submission" date="2020-08" db="EMBL/GenBank/DDBJ databases">
        <title>Genomic Encyclopedia of Type Strains, Phase IV (KMG-IV): sequencing the most valuable type-strain genomes for metagenomic binning, comparative biology and taxonomic classification.</title>
        <authorList>
            <person name="Goeker M."/>
        </authorList>
    </citation>
    <scope>NUCLEOTIDE SEQUENCE [LARGE SCALE GENOMIC DNA]</scope>
    <source>
        <strain evidence="3 4">DSM 29854</strain>
    </source>
</reference>
<evidence type="ECO:0000313" key="4">
    <source>
        <dbReference type="Proteomes" id="UP000563094"/>
    </source>
</evidence>
<comment type="caution">
    <text evidence="3">The sequence shown here is derived from an EMBL/GenBank/DDBJ whole genome shotgun (WGS) entry which is preliminary data.</text>
</comment>
<name>A0A839GFS5_9BACT</name>
<keyword evidence="1" id="KW-1133">Transmembrane helix</keyword>
<evidence type="ECO:0000256" key="1">
    <source>
        <dbReference type="SAM" id="Phobius"/>
    </source>
</evidence>
<evidence type="ECO:0000313" key="3">
    <source>
        <dbReference type="EMBL" id="MBA9077742.1"/>
    </source>
</evidence>
<dbReference type="SUPFAM" id="SSF50242">
    <property type="entry name" value="TIMP-like"/>
    <property type="match status" value="1"/>
</dbReference>
<dbReference type="Gene3D" id="2.40.50.120">
    <property type="match status" value="1"/>
</dbReference>
<gene>
    <name evidence="3" type="ORF">FHS90_002460</name>
</gene>
<sequence length="211" mass="24290">MKRLLIFIICVFGLSCNSLACMCVEVLSTKEKWEQADQVFIGEVLSEKDETGGFDTRGSFVFLYKVKILETLKGEVYDHFEYRTFASQGSKTCDLAFEVGEKYLIYAAAYTSNPFLYASECSGTNKLTKEENSEIQELRQLYNISQSTKTKPDTKIWSSRETKQLQALQLTIRKLRLRERWLIILTGILFLLLCVMLILLTKRRNSARSIS</sequence>
<keyword evidence="2" id="KW-0732">Signal</keyword>
<accession>A0A839GFS5</accession>
<proteinExistence type="predicted"/>
<evidence type="ECO:0000256" key="2">
    <source>
        <dbReference type="SAM" id="SignalP"/>
    </source>
</evidence>
<feature type="transmembrane region" description="Helical" evidence="1">
    <location>
        <begin position="181"/>
        <end position="200"/>
    </location>
</feature>